<organism evidence="3 4">
    <name type="scientific">Penicillium atrosanguineum</name>
    <dbReference type="NCBI Taxonomy" id="1132637"/>
    <lineage>
        <taxon>Eukaryota</taxon>
        <taxon>Fungi</taxon>
        <taxon>Dikarya</taxon>
        <taxon>Ascomycota</taxon>
        <taxon>Pezizomycotina</taxon>
        <taxon>Eurotiomycetes</taxon>
        <taxon>Eurotiomycetidae</taxon>
        <taxon>Eurotiales</taxon>
        <taxon>Aspergillaceae</taxon>
        <taxon>Penicillium</taxon>
    </lineage>
</organism>
<feature type="region of interest" description="Disordered" evidence="1">
    <location>
        <begin position="40"/>
        <end position="65"/>
    </location>
</feature>
<feature type="transmembrane region" description="Helical" evidence="2">
    <location>
        <begin position="17"/>
        <end position="37"/>
    </location>
</feature>
<dbReference type="AlphaFoldDB" id="A0A9W9PV89"/>
<comment type="caution">
    <text evidence="3">The sequence shown here is derived from an EMBL/GenBank/DDBJ whole genome shotgun (WGS) entry which is preliminary data.</text>
</comment>
<keyword evidence="2" id="KW-0472">Membrane</keyword>
<evidence type="ECO:0000256" key="1">
    <source>
        <dbReference type="SAM" id="MobiDB-lite"/>
    </source>
</evidence>
<reference evidence="3" key="2">
    <citation type="journal article" date="2023" name="IMA Fungus">
        <title>Comparative genomic study of the Penicillium genus elucidates a diverse pangenome and 15 lateral gene transfer events.</title>
        <authorList>
            <person name="Petersen C."/>
            <person name="Sorensen T."/>
            <person name="Nielsen M.R."/>
            <person name="Sondergaard T.E."/>
            <person name="Sorensen J.L."/>
            <person name="Fitzpatrick D.A."/>
            <person name="Frisvad J.C."/>
            <person name="Nielsen K.L."/>
        </authorList>
    </citation>
    <scope>NUCLEOTIDE SEQUENCE</scope>
    <source>
        <strain evidence="3">IBT 21472</strain>
    </source>
</reference>
<sequence length="96" mass="10719">MAFDFQSSTVEDLDHGAQLLVMTAFSIAALVPTPLPLSIKSSTHDRSGDEEVMPEGHYLDKPIGYDPRPEPYRHIPIGFRPHCLNPIEIPTHSLQK</sequence>
<proteinExistence type="predicted"/>
<protein>
    <submittedName>
        <fullName evidence="3">Uncharacterized protein</fullName>
    </submittedName>
</protein>
<keyword evidence="4" id="KW-1185">Reference proteome</keyword>
<reference evidence="3" key="1">
    <citation type="submission" date="2022-12" db="EMBL/GenBank/DDBJ databases">
        <authorList>
            <person name="Petersen C."/>
        </authorList>
    </citation>
    <scope>NUCLEOTIDE SEQUENCE</scope>
    <source>
        <strain evidence="3">IBT 21472</strain>
    </source>
</reference>
<evidence type="ECO:0000256" key="2">
    <source>
        <dbReference type="SAM" id="Phobius"/>
    </source>
</evidence>
<dbReference type="Proteomes" id="UP001147746">
    <property type="component" value="Unassembled WGS sequence"/>
</dbReference>
<evidence type="ECO:0000313" key="3">
    <source>
        <dbReference type="EMBL" id="KAJ5314955.1"/>
    </source>
</evidence>
<dbReference type="EMBL" id="JAPZBO010000005">
    <property type="protein sequence ID" value="KAJ5314955.1"/>
    <property type="molecule type" value="Genomic_DNA"/>
</dbReference>
<evidence type="ECO:0000313" key="4">
    <source>
        <dbReference type="Proteomes" id="UP001147746"/>
    </source>
</evidence>
<name>A0A9W9PV89_9EURO</name>
<keyword evidence="2" id="KW-0812">Transmembrane</keyword>
<gene>
    <name evidence="3" type="ORF">N7476_005262</name>
</gene>
<accession>A0A9W9PV89</accession>
<keyword evidence="2" id="KW-1133">Transmembrane helix</keyword>